<feature type="region of interest" description="Disordered" evidence="1">
    <location>
        <begin position="1"/>
        <end position="21"/>
    </location>
</feature>
<dbReference type="InterPro" id="IPR000683">
    <property type="entry name" value="Gfo/Idh/MocA-like_OxRdtase_N"/>
</dbReference>
<dbReference type="Gene3D" id="3.30.360.10">
    <property type="entry name" value="Dihydrodipicolinate Reductase, domain 2"/>
    <property type="match status" value="1"/>
</dbReference>
<sequence length="509" mass="57109">MFNSLSYGIPTPSSSASSNTTTQRLPNVLVIGIGEYVTGYVHESASQSDKPIGVVLLTLFDLRRRGKVQNIYLAGTQGTKFPGIRNHLKRGLSRYNFEANISGTTSDKTESIVNEYLTETFPADSVAKDIHAYREGLRRLNKGDVVFIFTPDHTHFEIALECINSGMHVLVAKPLVQKLEHHYELINAIRKEHVLVGVEVHKRWDPIYSDARDRILNADEIGDFSYFSSYMSQPSSQLITFKNWASHSDISYYLNSHHIDFHCWALNGMETRSSHQRFWRPYRVFASGSYGIANNEPFNINTEDSITLTVQWVDLSSKISQEHSSESLENFSKCLKGTAIYTSSWVAPKKSDVHSQQRFMYQGSKGEITIDQAHRGYTVASDATASSGLRSINPLFMKYSPDVFGRFSGQNGYGYLSLASFVECVYLYENSLVTDLDLLKQQLPTVDVIQNAITENDTCCHAAMLSASVLTTAILEAGRISLNKQLEGKSSGDVVIHYNMKTLLPTHFE</sequence>
<proteinExistence type="predicted"/>
<organism evidence="3 4">
    <name type="scientific">Naegleria lovaniensis</name>
    <name type="common">Amoeba</name>
    <dbReference type="NCBI Taxonomy" id="51637"/>
    <lineage>
        <taxon>Eukaryota</taxon>
        <taxon>Discoba</taxon>
        <taxon>Heterolobosea</taxon>
        <taxon>Tetramitia</taxon>
        <taxon>Eutetramitia</taxon>
        <taxon>Vahlkampfiidae</taxon>
        <taxon>Naegleria</taxon>
    </lineage>
</organism>
<name>A0AA88KAR2_NAELO</name>
<evidence type="ECO:0000313" key="4">
    <source>
        <dbReference type="Proteomes" id="UP000816034"/>
    </source>
</evidence>
<dbReference type="InterPro" id="IPR036291">
    <property type="entry name" value="NAD(P)-bd_dom_sf"/>
</dbReference>
<dbReference type="GO" id="GO:0000166">
    <property type="term" value="F:nucleotide binding"/>
    <property type="evidence" value="ECO:0007669"/>
    <property type="project" value="InterPro"/>
</dbReference>
<dbReference type="GeneID" id="68106265"/>
<dbReference type="GO" id="GO:0016491">
    <property type="term" value="F:oxidoreductase activity"/>
    <property type="evidence" value="ECO:0007669"/>
    <property type="project" value="TreeGrafter"/>
</dbReference>
<gene>
    <name evidence="3" type="ORF">C9374_013812</name>
</gene>
<dbReference type="SUPFAM" id="SSF55347">
    <property type="entry name" value="Glyceraldehyde-3-phosphate dehydrogenase-like, C-terminal domain"/>
    <property type="match status" value="1"/>
</dbReference>
<evidence type="ECO:0000259" key="2">
    <source>
        <dbReference type="Pfam" id="PF01408"/>
    </source>
</evidence>
<keyword evidence="4" id="KW-1185">Reference proteome</keyword>
<feature type="domain" description="Gfo/Idh/MocA-like oxidoreductase N-terminal" evidence="2">
    <location>
        <begin position="132"/>
        <end position="199"/>
    </location>
</feature>
<dbReference type="Gene3D" id="3.40.50.720">
    <property type="entry name" value="NAD(P)-binding Rossmann-like Domain"/>
    <property type="match status" value="1"/>
</dbReference>
<feature type="compositionally biased region" description="Low complexity" evidence="1">
    <location>
        <begin position="10"/>
        <end position="21"/>
    </location>
</feature>
<dbReference type="PANTHER" id="PTHR42840:SF6">
    <property type="entry name" value="BINDING ROSSMANN FOLD OXIDOREDUCTASE, PUTATIVE (AFU_ORTHOLOGUE AFUA_3G11930)-RELATED"/>
    <property type="match status" value="1"/>
</dbReference>
<evidence type="ECO:0000313" key="3">
    <source>
        <dbReference type="EMBL" id="KAG2370856.1"/>
    </source>
</evidence>
<dbReference type="EMBL" id="PYSW02000077">
    <property type="protein sequence ID" value="KAG2370856.1"/>
    <property type="molecule type" value="Genomic_DNA"/>
</dbReference>
<dbReference type="Proteomes" id="UP000816034">
    <property type="component" value="Unassembled WGS sequence"/>
</dbReference>
<protein>
    <recommendedName>
        <fullName evidence="2">Gfo/Idh/MocA-like oxidoreductase N-terminal domain-containing protein</fullName>
    </recommendedName>
</protein>
<dbReference type="SUPFAM" id="SSF51735">
    <property type="entry name" value="NAD(P)-binding Rossmann-fold domains"/>
    <property type="match status" value="1"/>
</dbReference>
<dbReference type="AlphaFoldDB" id="A0AA88KAR2"/>
<dbReference type="Pfam" id="PF01408">
    <property type="entry name" value="GFO_IDH_MocA"/>
    <property type="match status" value="1"/>
</dbReference>
<evidence type="ECO:0000256" key="1">
    <source>
        <dbReference type="SAM" id="MobiDB-lite"/>
    </source>
</evidence>
<comment type="caution">
    <text evidence="3">The sequence shown here is derived from an EMBL/GenBank/DDBJ whole genome shotgun (WGS) entry which is preliminary data.</text>
</comment>
<dbReference type="RefSeq" id="XP_044541720.1">
    <property type="nucleotide sequence ID" value="XM_044689730.1"/>
</dbReference>
<reference evidence="3 4" key="1">
    <citation type="journal article" date="2018" name="BMC Genomics">
        <title>The genome of Naegleria lovaniensis, the basis for a comparative approach to unravel pathogenicity factors of the human pathogenic amoeba N. fowleri.</title>
        <authorList>
            <person name="Liechti N."/>
            <person name="Schurch N."/>
            <person name="Bruggmann R."/>
            <person name="Wittwer M."/>
        </authorList>
    </citation>
    <scope>NUCLEOTIDE SEQUENCE [LARGE SCALE GENOMIC DNA]</scope>
    <source>
        <strain evidence="3 4">ATCC 30569</strain>
    </source>
</reference>
<dbReference type="GO" id="GO:0006740">
    <property type="term" value="P:NADPH regeneration"/>
    <property type="evidence" value="ECO:0007669"/>
    <property type="project" value="TreeGrafter"/>
</dbReference>
<accession>A0AA88KAR2</accession>
<dbReference type="GO" id="GO:0005737">
    <property type="term" value="C:cytoplasm"/>
    <property type="evidence" value="ECO:0007669"/>
    <property type="project" value="TreeGrafter"/>
</dbReference>
<dbReference type="PANTHER" id="PTHR42840">
    <property type="entry name" value="NAD(P)-BINDING ROSSMANN-FOLD SUPERFAMILY PROTEIN-RELATED"/>
    <property type="match status" value="1"/>
</dbReference>